<comment type="caution">
    <text evidence="1">The sequence shown here is derived from an EMBL/GenBank/DDBJ whole genome shotgun (WGS) entry which is preliminary data.</text>
</comment>
<dbReference type="InterPro" id="IPR029000">
    <property type="entry name" value="Cyclophilin-like_dom_sf"/>
</dbReference>
<keyword evidence="2" id="KW-1185">Reference proteome</keyword>
<dbReference type="InParanoid" id="A0A1Z5KCM0"/>
<dbReference type="OrthoDB" id="44291at2759"/>
<accession>A0A1Z5KCM0</accession>
<dbReference type="SUPFAM" id="SSF50891">
    <property type="entry name" value="Cyclophilin-like"/>
    <property type="match status" value="1"/>
</dbReference>
<proteinExistence type="predicted"/>
<reference evidence="1 2" key="1">
    <citation type="journal article" date="2015" name="Plant Cell">
        <title>Oil accumulation by the oleaginous diatom Fistulifera solaris as revealed by the genome and transcriptome.</title>
        <authorList>
            <person name="Tanaka T."/>
            <person name="Maeda Y."/>
            <person name="Veluchamy A."/>
            <person name="Tanaka M."/>
            <person name="Abida H."/>
            <person name="Marechal E."/>
            <person name="Bowler C."/>
            <person name="Muto M."/>
            <person name="Sunaga Y."/>
            <person name="Tanaka M."/>
            <person name="Yoshino T."/>
            <person name="Taniguchi T."/>
            <person name="Fukuda Y."/>
            <person name="Nemoto M."/>
            <person name="Matsumoto M."/>
            <person name="Wong P.S."/>
            <person name="Aburatani S."/>
            <person name="Fujibuchi W."/>
        </authorList>
    </citation>
    <scope>NUCLEOTIDE SEQUENCE [LARGE SCALE GENOMIC DNA]</scope>
    <source>
        <strain evidence="1 2">JPCC DA0580</strain>
    </source>
</reference>
<gene>
    <name evidence="1" type="ORF">FisN_26Lh115</name>
</gene>
<dbReference type="AlphaFoldDB" id="A0A1Z5KCM0"/>
<dbReference type="Proteomes" id="UP000198406">
    <property type="component" value="Unassembled WGS sequence"/>
</dbReference>
<dbReference type="EMBL" id="BDSP01000205">
    <property type="protein sequence ID" value="GAX24044.1"/>
    <property type="molecule type" value="Genomic_DNA"/>
</dbReference>
<evidence type="ECO:0000313" key="1">
    <source>
        <dbReference type="EMBL" id="GAX24044.1"/>
    </source>
</evidence>
<sequence>MFVVPLVTHYSFFSGAAPELQRISVSNYSHRQSIDVLLLSLYNIGDIRIVLRPEWSSASVDYVLRLVGQCQRCQLYRAEKPGILQGILAAPDIPPAEVKGTCPAGAETVPNECPPWDAACGCHGPVMQRGYVAWAAGKTGPDFFIDVYPKPAVWWGTQHTVWGEITDVASLQLIDEYIFSLPTHKQEGLTMLDEPIHFDMLLEHV</sequence>
<organism evidence="1 2">
    <name type="scientific">Fistulifera solaris</name>
    <name type="common">Oleaginous diatom</name>
    <dbReference type="NCBI Taxonomy" id="1519565"/>
    <lineage>
        <taxon>Eukaryota</taxon>
        <taxon>Sar</taxon>
        <taxon>Stramenopiles</taxon>
        <taxon>Ochrophyta</taxon>
        <taxon>Bacillariophyta</taxon>
        <taxon>Bacillariophyceae</taxon>
        <taxon>Bacillariophycidae</taxon>
        <taxon>Naviculales</taxon>
        <taxon>Naviculaceae</taxon>
        <taxon>Fistulifera</taxon>
    </lineage>
</organism>
<evidence type="ECO:0008006" key="3">
    <source>
        <dbReference type="Google" id="ProtNLM"/>
    </source>
</evidence>
<dbReference type="PANTHER" id="PTHR46873:SF1">
    <property type="entry name" value="EXPRESSED PROTEIN"/>
    <property type="match status" value="1"/>
</dbReference>
<protein>
    <recommendedName>
        <fullName evidence="3">Peptidylprolyl isomerase</fullName>
    </recommendedName>
</protein>
<name>A0A1Z5KCM0_FISSO</name>
<evidence type="ECO:0000313" key="2">
    <source>
        <dbReference type="Proteomes" id="UP000198406"/>
    </source>
</evidence>
<dbReference type="PANTHER" id="PTHR46873">
    <property type="entry name" value="EXPRESSED PROTEIN"/>
    <property type="match status" value="1"/>
</dbReference>